<organism evidence="11 12">
    <name type="scientific">Gossypium davidsonii</name>
    <name type="common">Davidson's cotton</name>
    <name type="synonym">Gossypium klotzschianum subsp. davidsonii</name>
    <dbReference type="NCBI Taxonomy" id="34287"/>
    <lineage>
        <taxon>Eukaryota</taxon>
        <taxon>Viridiplantae</taxon>
        <taxon>Streptophyta</taxon>
        <taxon>Embryophyta</taxon>
        <taxon>Tracheophyta</taxon>
        <taxon>Spermatophyta</taxon>
        <taxon>Magnoliopsida</taxon>
        <taxon>eudicotyledons</taxon>
        <taxon>Gunneridae</taxon>
        <taxon>Pentapetalae</taxon>
        <taxon>rosids</taxon>
        <taxon>malvids</taxon>
        <taxon>Malvales</taxon>
        <taxon>Malvaceae</taxon>
        <taxon>Malvoideae</taxon>
        <taxon>Gossypium</taxon>
    </lineage>
</organism>
<dbReference type="InterPro" id="IPR001216">
    <property type="entry name" value="P-phosphate_BS"/>
</dbReference>
<sequence length="306" mass="32799">MIYLNKVTDGCVANIAAKLESMEPCRSVKDRIGLSMVCEAEDSGAISPRKTILVEPTSGNTGLGIAFVAATKGYKLIVTMPASINLERRILLRAFGAEIVLTDPEKGLKGAVDKAEEIVLNTPNAFMLQQFDNMANTKIHFETTGPEIWEDTLGNVDIFVAGIGTGGTVTGTGQYLKMKNKEIKVVGVEPAERSIVSGENPGFASNIIKDFSSGYVPSILDVKLLDEVVKVSNDEAIDKARKLALEEGLLVGISSGAAAAAAISLAKRPENAGKLIVVIFPSFGERYIPTVLFRSIHEEVQQMEAR</sequence>
<evidence type="ECO:0000313" key="11">
    <source>
        <dbReference type="EMBL" id="MBA0632138.1"/>
    </source>
</evidence>
<comment type="catalytic activity">
    <reaction evidence="9">
        <text>O-acetyl-L-serine + hydrogen sulfide = L-cysteine + acetate</text>
        <dbReference type="Rhea" id="RHEA:14829"/>
        <dbReference type="ChEBI" id="CHEBI:29919"/>
        <dbReference type="ChEBI" id="CHEBI:30089"/>
        <dbReference type="ChEBI" id="CHEBI:35235"/>
        <dbReference type="ChEBI" id="CHEBI:58340"/>
        <dbReference type="EC" id="2.5.1.47"/>
    </reaction>
</comment>
<dbReference type="EMBL" id="JABFAC010000013">
    <property type="protein sequence ID" value="MBA0632138.1"/>
    <property type="molecule type" value="Genomic_DNA"/>
</dbReference>
<dbReference type="InterPro" id="IPR005859">
    <property type="entry name" value="CysK"/>
</dbReference>
<comment type="caution">
    <text evidence="11">The sequence shown here is derived from an EMBL/GenBank/DDBJ whole genome shotgun (WGS) entry which is preliminary data.</text>
</comment>
<protein>
    <recommendedName>
        <fullName evidence="9">Cysteine synthase</fullName>
        <ecNumber evidence="9">2.5.1.47</ecNumber>
    </recommendedName>
</protein>
<keyword evidence="5 7" id="KW-0663">Pyridoxal phosphate</keyword>
<evidence type="ECO:0000256" key="1">
    <source>
        <dbReference type="ARBA" id="ARBA00001933"/>
    </source>
</evidence>
<keyword evidence="3 9" id="KW-0028">Amino-acid biosynthesis</keyword>
<gene>
    <name evidence="11" type="ORF">Godav_000936</name>
</gene>
<evidence type="ECO:0000256" key="9">
    <source>
        <dbReference type="RuleBase" id="RU003985"/>
    </source>
</evidence>
<dbReference type="NCBIfam" id="TIGR01136">
    <property type="entry name" value="cysKM"/>
    <property type="match status" value="1"/>
</dbReference>
<dbReference type="Pfam" id="PF00291">
    <property type="entry name" value="PALP"/>
    <property type="match status" value="1"/>
</dbReference>
<evidence type="ECO:0000256" key="2">
    <source>
        <dbReference type="ARBA" id="ARBA00007103"/>
    </source>
</evidence>
<accession>A0A7J8T184</accession>
<dbReference type="NCBIfam" id="TIGR01139">
    <property type="entry name" value="cysK"/>
    <property type="match status" value="1"/>
</dbReference>
<dbReference type="SUPFAM" id="SSF53686">
    <property type="entry name" value="Tryptophan synthase beta subunit-like PLP-dependent enzymes"/>
    <property type="match status" value="1"/>
</dbReference>
<evidence type="ECO:0000313" key="12">
    <source>
        <dbReference type="Proteomes" id="UP000593561"/>
    </source>
</evidence>
<dbReference type="InterPro" id="IPR036052">
    <property type="entry name" value="TrpB-like_PALP_sf"/>
</dbReference>
<dbReference type="InterPro" id="IPR001926">
    <property type="entry name" value="TrpB-like_PALP"/>
</dbReference>
<evidence type="ECO:0000256" key="6">
    <source>
        <dbReference type="ARBA" id="ARBA00023192"/>
    </source>
</evidence>
<feature type="binding site" evidence="7">
    <location>
        <position position="254"/>
    </location>
    <ligand>
        <name>pyridoxal 5'-phosphate</name>
        <dbReference type="ChEBI" id="CHEBI:597326"/>
    </ligand>
</feature>
<feature type="binding site" evidence="7">
    <location>
        <position position="60"/>
    </location>
    <ligand>
        <name>pyridoxal 5'-phosphate</name>
        <dbReference type="ChEBI" id="CHEBI:597326"/>
    </ligand>
</feature>
<comment type="cofactor">
    <cofactor evidence="1 7 9">
        <name>pyridoxal 5'-phosphate</name>
        <dbReference type="ChEBI" id="CHEBI:597326"/>
    </cofactor>
</comment>
<comment type="similarity">
    <text evidence="2 9">Belongs to the cysteine synthase/cystathionine beta-synthase family.</text>
</comment>
<dbReference type="PANTHER" id="PTHR10314">
    <property type="entry name" value="CYSTATHIONINE BETA-SYNTHASE"/>
    <property type="match status" value="1"/>
</dbReference>
<dbReference type="Proteomes" id="UP000593561">
    <property type="component" value="Unassembled WGS sequence"/>
</dbReference>
<dbReference type="GO" id="GO:0006535">
    <property type="term" value="P:cysteine biosynthetic process from serine"/>
    <property type="evidence" value="ECO:0007669"/>
    <property type="project" value="UniProtKB-UniRule"/>
</dbReference>
<feature type="binding site" evidence="7">
    <location>
        <begin position="164"/>
        <end position="168"/>
    </location>
    <ligand>
        <name>pyridoxal 5'-phosphate</name>
        <dbReference type="ChEBI" id="CHEBI:597326"/>
    </ligand>
</feature>
<evidence type="ECO:0000256" key="4">
    <source>
        <dbReference type="ARBA" id="ARBA00022679"/>
    </source>
</evidence>
<dbReference type="Gene3D" id="3.40.50.1100">
    <property type="match status" value="2"/>
</dbReference>
<proteinExistence type="inferred from homology"/>
<evidence type="ECO:0000256" key="7">
    <source>
        <dbReference type="PIRSR" id="PIRSR605856-50"/>
    </source>
</evidence>
<dbReference type="GO" id="GO:0004124">
    <property type="term" value="F:cysteine synthase activity"/>
    <property type="evidence" value="ECO:0007669"/>
    <property type="project" value="UniProtKB-UniRule"/>
</dbReference>
<dbReference type="InterPro" id="IPR005856">
    <property type="entry name" value="Cys_synth"/>
</dbReference>
<keyword evidence="12" id="KW-1185">Reference proteome</keyword>
<feature type="domain" description="Tryptophan synthase beta chain-like PALP" evidence="10">
    <location>
        <begin position="2"/>
        <end position="281"/>
    </location>
</feature>
<evidence type="ECO:0000256" key="8">
    <source>
        <dbReference type="PIRSR" id="PIRSR605856-51"/>
    </source>
</evidence>
<dbReference type="AlphaFoldDB" id="A0A7J8T184"/>
<dbReference type="CDD" id="cd01561">
    <property type="entry name" value="CBS_like"/>
    <property type="match status" value="1"/>
</dbReference>
<keyword evidence="4 9" id="KW-0808">Transferase</keyword>
<feature type="modified residue" description="N6-(pyridoxal phosphate)lysine" evidence="8">
    <location>
        <position position="29"/>
    </location>
</feature>
<keyword evidence="6 9" id="KW-0198">Cysteine biosynthesis</keyword>
<reference evidence="11 12" key="1">
    <citation type="journal article" date="2019" name="Genome Biol. Evol.">
        <title>Insights into the evolution of the New World diploid cottons (Gossypium, subgenus Houzingenia) based on genome sequencing.</title>
        <authorList>
            <person name="Grover C.E."/>
            <person name="Arick M.A. 2nd"/>
            <person name="Thrash A."/>
            <person name="Conover J.L."/>
            <person name="Sanders W.S."/>
            <person name="Peterson D.G."/>
            <person name="Frelichowski J.E."/>
            <person name="Scheffler J.A."/>
            <person name="Scheffler B.E."/>
            <person name="Wendel J.F."/>
        </authorList>
    </citation>
    <scope>NUCLEOTIDE SEQUENCE [LARGE SCALE GENOMIC DNA]</scope>
    <source>
        <strain evidence="11">27</strain>
        <tissue evidence="11">Leaf</tissue>
    </source>
</reference>
<name>A0A7J8T184_GOSDV</name>
<evidence type="ECO:0000259" key="10">
    <source>
        <dbReference type="Pfam" id="PF00291"/>
    </source>
</evidence>
<evidence type="ECO:0000256" key="3">
    <source>
        <dbReference type="ARBA" id="ARBA00022605"/>
    </source>
</evidence>
<dbReference type="FunFam" id="3.40.50.1100:FF:000006">
    <property type="entry name" value="Cysteine synthase"/>
    <property type="match status" value="1"/>
</dbReference>
<dbReference type="InterPro" id="IPR050214">
    <property type="entry name" value="Cys_Synth/Cystath_Beta-Synth"/>
</dbReference>
<dbReference type="EC" id="2.5.1.47" evidence="9"/>
<evidence type="ECO:0000256" key="5">
    <source>
        <dbReference type="ARBA" id="ARBA00022898"/>
    </source>
</evidence>
<dbReference type="PROSITE" id="PS00901">
    <property type="entry name" value="CYS_SYNTHASE"/>
    <property type="match status" value="1"/>
</dbReference>